<dbReference type="AlphaFoldDB" id="A0AAE0RCV1"/>
<dbReference type="GO" id="GO:0004523">
    <property type="term" value="F:RNA-DNA hybrid ribonuclease activity"/>
    <property type="evidence" value="ECO:0007669"/>
    <property type="project" value="UniProtKB-EC"/>
</dbReference>
<evidence type="ECO:0000313" key="5">
    <source>
        <dbReference type="EMBL" id="KAK3550626.1"/>
    </source>
</evidence>
<dbReference type="InterPro" id="IPR000477">
    <property type="entry name" value="RT_dom"/>
</dbReference>
<evidence type="ECO:0000256" key="1">
    <source>
        <dbReference type="ARBA" id="ARBA00010879"/>
    </source>
</evidence>
<gene>
    <name evidence="5" type="ORF">QTP70_001824</name>
</gene>
<evidence type="ECO:0000259" key="4">
    <source>
        <dbReference type="PROSITE" id="PS50878"/>
    </source>
</evidence>
<dbReference type="Pfam" id="PF00078">
    <property type="entry name" value="RVT_1"/>
    <property type="match status" value="1"/>
</dbReference>
<comment type="caution">
    <text evidence="5">The sequence shown here is derived from an EMBL/GenBank/DDBJ whole genome shotgun (WGS) entry which is preliminary data.</text>
</comment>
<dbReference type="PROSITE" id="PS50878">
    <property type="entry name" value="RT_POL"/>
    <property type="match status" value="1"/>
</dbReference>
<organism evidence="5 6">
    <name type="scientific">Hemibagrus guttatus</name>
    <dbReference type="NCBI Taxonomy" id="175788"/>
    <lineage>
        <taxon>Eukaryota</taxon>
        <taxon>Metazoa</taxon>
        <taxon>Chordata</taxon>
        <taxon>Craniata</taxon>
        <taxon>Vertebrata</taxon>
        <taxon>Euteleostomi</taxon>
        <taxon>Actinopterygii</taxon>
        <taxon>Neopterygii</taxon>
        <taxon>Teleostei</taxon>
        <taxon>Ostariophysi</taxon>
        <taxon>Siluriformes</taxon>
        <taxon>Bagridae</taxon>
        <taxon>Hemibagrus</taxon>
    </lineage>
</organism>
<evidence type="ECO:0000256" key="2">
    <source>
        <dbReference type="ARBA" id="ARBA00012180"/>
    </source>
</evidence>
<dbReference type="Gene3D" id="3.30.70.270">
    <property type="match status" value="1"/>
</dbReference>
<feature type="region of interest" description="Disordered" evidence="3">
    <location>
        <begin position="288"/>
        <end position="309"/>
    </location>
</feature>
<protein>
    <recommendedName>
        <fullName evidence="2">ribonuclease H</fullName>
        <ecNumber evidence="2">3.1.26.4</ecNumber>
    </recommendedName>
</protein>
<feature type="domain" description="Reverse transcriptase" evidence="4">
    <location>
        <begin position="1"/>
        <end position="181"/>
    </location>
</feature>
<accession>A0AAE0RCV1</accession>
<name>A0AAE0RCV1_9TELE</name>
<reference evidence="5" key="1">
    <citation type="submission" date="2023-06" db="EMBL/GenBank/DDBJ databases">
        <title>Male Hemibagrus guttatus genome.</title>
        <authorList>
            <person name="Bian C."/>
        </authorList>
    </citation>
    <scope>NUCLEOTIDE SEQUENCE</scope>
    <source>
        <strain evidence="5">Male_cb2023</strain>
        <tissue evidence="5">Muscle</tissue>
    </source>
</reference>
<sequence>MEKYRDGQRELHCVFVDLEKAYDRVPREELWYCMRKSGVAEKYVRVVQDMYERSRTVVRCAVVMDQLSEEVRQESPWTMMFADDIVICSESREQVEENLERWRFALERRGMKVSRIQSNGECGKEKISARIKGKVYRTVVRPAMLYGLETVSLRKRQESELEVAELKMLREARLRWFGHVQRRESEYIGRRMLDMELPGRRQRGRPKRRKDEKRELYTGWESSDADNAMNDDNAFQVWQKSKQQEKCRYLDERNIVLSSHLTVMSWFPGSEGNDVAETLCPRCDTLQDNAPSNKSPVALPARPNDLSQSTSDMESFQINSTSTHSMTHKQNIIHSPSPSILTLKQSQPLIRWASATREQTSEESVPWRCKAFAPMNREAKPAEPLHLCKWPAAKRLEWCQKSLARLKYLGVQSPKNALPACTHRPVIQKPAVGHKGEQVHNQHVQKSFCWRAASKGLLNEDGTRPATLVDPCTQDMYSCLWSAAQVEGCGKELEQDSGHKLRRNNVSWLTDMLCPSGCHGNGTSSAISHDITLFHILQVLQSKPVNFPQVRGQRRLETLPTLNA</sequence>
<comment type="similarity">
    <text evidence="1">Belongs to the beta type-B retroviral polymerase family. HERV class-II K(HML-2) pol subfamily.</text>
</comment>
<evidence type="ECO:0000313" key="6">
    <source>
        <dbReference type="Proteomes" id="UP001274896"/>
    </source>
</evidence>
<proteinExistence type="inferred from homology"/>
<evidence type="ECO:0000256" key="3">
    <source>
        <dbReference type="SAM" id="MobiDB-lite"/>
    </source>
</evidence>
<dbReference type="EC" id="3.1.26.4" evidence="2"/>
<dbReference type="Proteomes" id="UP001274896">
    <property type="component" value="Unassembled WGS sequence"/>
</dbReference>
<keyword evidence="6" id="KW-1185">Reference proteome</keyword>
<dbReference type="InterPro" id="IPR043128">
    <property type="entry name" value="Rev_trsase/Diguanyl_cyclase"/>
</dbReference>
<dbReference type="PANTHER" id="PTHR47027">
    <property type="entry name" value="REVERSE TRANSCRIPTASE DOMAIN-CONTAINING PROTEIN"/>
    <property type="match status" value="1"/>
</dbReference>
<dbReference type="PANTHER" id="PTHR47027:SF28">
    <property type="entry name" value="ENDONUCLEASE-REVERSE TRANSCRIPTASE"/>
    <property type="match status" value="1"/>
</dbReference>
<dbReference type="EMBL" id="JAUCMX010000003">
    <property type="protein sequence ID" value="KAK3550626.1"/>
    <property type="molecule type" value="Genomic_DNA"/>
</dbReference>